<feature type="compositionally biased region" description="Polar residues" evidence="1">
    <location>
        <begin position="1"/>
        <end position="35"/>
    </location>
</feature>
<sequence>MTQIHHLLNGNTSNYSKTEAQKTATAGSYNSTNGAKSDAYANRLHKGDVFAHLTSFKQMFENDIQTKRLSKRIPTLPLSLSSELSTADNRRR</sequence>
<evidence type="ECO:0000313" key="3">
    <source>
        <dbReference type="Proteomes" id="UP000250235"/>
    </source>
</evidence>
<proteinExistence type="predicted"/>
<name>A0A2Z7AXM6_9LAMI</name>
<dbReference type="Proteomes" id="UP000250235">
    <property type="component" value="Unassembled WGS sequence"/>
</dbReference>
<reference evidence="2 3" key="1">
    <citation type="journal article" date="2015" name="Proc. Natl. Acad. Sci. U.S.A.">
        <title>The resurrection genome of Boea hygrometrica: A blueprint for survival of dehydration.</title>
        <authorList>
            <person name="Xiao L."/>
            <person name="Yang G."/>
            <person name="Zhang L."/>
            <person name="Yang X."/>
            <person name="Zhao S."/>
            <person name="Ji Z."/>
            <person name="Zhou Q."/>
            <person name="Hu M."/>
            <person name="Wang Y."/>
            <person name="Chen M."/>
            <person name="Xu Y."/>
            <person name="Jin H."/>
            <person name="Xiao X."/>
            <person name="Hu G."/>
            <person name="Bao F."/>
            <person name="Hu Y."/>
            <person name="Wan P."/>
            <person name="Li L."/>
            <person name="Deng X."/>
            <person name="Kuang T."/>
            <person name="Xiang C."/>
            <person name="Zhu J.K."/>
            <person name="Oliver M.J."/>
            <person name="He Y."/>
        </authorList>
    </citation>
    <scope>NUCLEOTIDE SEQUENCE [LARGE SCALE GENOMIC DNA]</scope>
    <source>
        <strain evidence="3">cv. XS01</strain>
    </source>
</reference>
<evidence type="ECO:0000256" key="1">
    <source>
        <dbReference type="SAM" id="MobiDB-lite"/>
    </source>
</evidence>
<keyword evidence="3" id="KW-1185">Reference proteome</keyword>
<protein>
    <submittedName>
        <fullName evidence="2">Uncharacterized protein</fullName>
    </submittedName>
</protein>
<dbReference type="EMBL" id="KV012851">
    <property type="protein sequence ID" value="KZV24209.1"/>
    <property type="molecule type" value="Genomic_DNA"/>
</dbReference>
<organism evidence="2 3">
    <name type="scientific">Dorcoceras hygrometricum</name>
    <dbReference type="NCBI Taxonomy" id="472368"/>
    <lineage>
        <taxon>Eukaryota</taxon>
        <taxon>Viridiplantae</taxon>
        <taxon>Streptophyta</taxon>
        <taxon>Embryophyta</taxon>
        <taxon>Tracheophyta</taxon>
        <taxon>Spermatophyta</taxon>
        <taxon>Magnoliopsida</taxon>
        <taxon>eudicotyledons</taxon>
        <taxon>Gunneridae</taxon>
        <taxon>Pentapetalae</taxon>
        <taxon>asterids</taxon>
        <taxon>lamiids</taxon>
        <taxon>Lamiales</taxon>
        <taxon>Gesneriaceae</taxon>
        <taxon>Didymocarpoideae</taxon>
        <taxon>Trichosporeae</taxon>
        <taxon>Loxocarpinae</taxon>
        <taxon>Dorcoceras</taxon>
    </lineage>
</organism>
<dbReference type="AlphaFoldDB" id="A0A2Z7AXM6"/>
<gene>
    <name evidence="2" type="ORF">F511_28072</name>
</gene>
<evidence type="ECO:0000313" key="2">
    <source>
        <dbReference type="EMBL" id="KZV24209.1"/>
    </source>
</evidence>
<feature type="region of interest" description="Disordered" evidence="1">
    <location>
        <begin position="1"/>
        <end position="36"/>
    </location>
</feature>
<accession>A0A2Z7AXM6</accession>